<reference evidence="2 3" key="1">
    <citation type="submission" date="2017-09" db="EMBL/GenBank/DDBJ databases">
        <title>Large-scale bioinformatics analysis of Bacillus genomes uncovers conserved roles of natural products in bacterial physiology.</title>
        <authorList>
            <consortium name="Agbiome Team Llc"/>
            <person name="Bleich R.M."/>
            <person name="Grubbs K.J."/>
            <person name="Santa Maria K.C."/>
            <person name="Allen S.E."/>
            <person name="Farag S."/>
            <person name="Shank E.A."/>
            <person name="Bowers A."/>
        </authorList>
    </citation>
    <scope>NUCLEOTIDE SEQUENCE [LARGE SCALE GENOMIC DNA]</scope>
    <source>
        <strain evidence="2 3">AFS022681</strain>
    </source>
</reference>
<dbReference type="EMBL" id="WBPP01000016">
    <property type="protein sequence ID" value="KAB2395502.1"/>
    <property type="molecule type" value="Genomic_DNA"/>
</dbReference>
<dbReference type="InterPro" id="IPR019734">
    <property type="entry name" value="TPR_rpt"/>
</dbReference>
<evidence type="ECO:0000313" key="3">
    <source>
        <dbReference type="Proteomes" id="UP000220032"/>
    </source>
</evidence>
<name>A0A0G8EY69_BACCE</name>
<dbReference type="AlphaFoldDB" id="A0A0G8EY69"/>
<dbReference type="InterPro" id="IPR011990">
    <property type="entry name" value="TPR-like_helical_dom_sf"/>
</dbReference>
<accession>A0A0G8EY69</accession>
<dbReference type="SMART" id="SM00028">
    <property type="entry name" value="TPR"/>
    <property type="match status" value="3"/>
</dbReference>
<evidence type="ECO:0000313" key="2">
    <source>
        <dbReference type="EMBL" id="PFE08519.1"/>
    </source>
</evidence>
<gene>
    <name evidence="2" type="ORF">CN307_28475</name>
    <name evidence="1" type="ORF">F8172_13985</name>
</gene>
<dbReference type="RefSeq" id="WP_000422367.1">
    <property type="nucleotide sequence ID" value="NZ_CP068719.1"/>
</dbReference>
<dbReference type="Proteomes" id="UP000475765">
    <property type="component" value="Unassembled WGS sequence"/>
</dbReference>
<dbReference type="Proteomes" id="UP000220032">
    <property type="component" value="Unassembled WGS sequence"/>
</dbReference>
<protein>
    <submittedName>
        <fullName evidence="2">Tetratricopeptide repeat protein</fullName>
    </submittedName>
</protein>
<proteinExistence type="predicted"/>
<organism evidence="1 4">
    <name type="scientific">Bacillus cereus</name>
    <dbReference type="NCBI Taxonomy" id="1396"/>
    <lineage>
        <taxon>Bacteria</taxon>
        <taxon>Bacillati</taxon>
        <taxon>Bacillota</taxon>
        <taxon>Bacilli</taxon>
        <taxon>Bacillales</taxon>
        <taxon>Bacillaceae</taxon>
        <taxon>Bacillus</taxon>
        <taxon>Bacillus cereus group</taxon>
    </lineage>
</organism>
<sequence>MELNDQVYDQIVRLCNEGDAFVEKGKDDKAIESYIAALDLVPLPKTDWETSTWIYTALGDTYFLNREYEKAKSNLYNARNCPDGISNPFILLRLGESLFECGELDKAREYLLRAYILEGYKLFFNEDDKYFELIKDMI</sequence>
<dbReference type="SUPFAM" id="SSF48452">
    <property type="entry name" value="TPR-like"/>
    <property type="match status" value="1"/>
</dbReference>
<dbReference type="Gene3D" id="1.25.40.10">
    <property type="entry name" value="Tetratricopeptide repeat domain"/>
    <property type="match status" value="1"/>
</dbReference>
<evidence type="ECO:0000313" key="1">
    <source>
        <dbReference type="EMBL" id="KAB2395502.1"/>
    </source>
</evidence>
<comment type="caution">
    <text evidence="1">The sequence shown here is derived from an EMBL/GenBank/DDBJ whole genome shotgun (WGS) entry which is preliminary data.</text>
</comment>
<dbReference type="Pfam" id="PF13181">
    <property type="entry name" value="TPR_8"/>
    <property type="match status" value="2"/>
</dbReference>
<dbReference type="EMBL" id="NTRR01000064">
    <property type="protein sequence ID" value="PFE08519.1"/>
    <property type="molecule type" value="Genomic_DNA"/>
</dbReference>
<evidence type="ECO:0000313" key="4">
    <source>
        <dbReference type="Proteomes" id="UP000475765"/>
    </source>
</evidence>
<reference evidence="1 4" key="2">
    <citation type="submission" date="2019-10" db="EMBL/GenBank/DDBJ databases">
        <title>Bacillus from the desert of Cuatro Cinegas, Coahuila.</title>
        <authorList>
            <person name="Olmedo-Alvarez G."/>
            <person name="Saldana S."/>
            <person name="Barcelo D."/>
        </authorList>
    </citation>
    <scope>NUCLEOTIDE SEQUENCE [LARGE SCALE GENOMIC DNA]</scope>
    <source>
        <strain evidence="1 4">CH417_13T</strain>
    </source>
</reference>